<dbReference type="EMBL" id="AEWV01000045">
    <property type="protein sequence ID" value="EGC16203.1"/>
    <property type="molecule type" value="Genomic_DNA"/>
</dbReference>
<dbReference type="HOGENOM" id="CLU_111103_1_0_4"/>
<evidence type="ECO:0008006" key="3">
    <source>
        <dbReference type="Google" id="ProtNLM"/>
    </source>
</evidence>
<protein>
    <recommendedName>
        <fullName evidence="3">VacJ</fullName>
    </recommendedName>
</protein>
<accession>F0F2M6</accession>
<dbReference type="Proteomes" id="UP000004088">
    <property type="component" value="Unassembled WGS sequence"/>
</dbReference>
<reference evidence="1 2" key="1">
    <citation type="submission" date="2011-01" db="EMBL/GenBank/DDBJ databases">
        <authorList>
            <person name="Muzny D."/>
            <person name="Qin X."/>
            <person name="Deng J."/>
            <person name="Jiang H."/>
            <person name="Liu Y."/>
            <person name="Qu J."/>
            <person name="Song X.-Z."/>
            <person name="Zhang L."/>
            <person name="Thornton R."/>
            <person name="Coyle M."/>
            <person name="Francisco L."/>
            <person name="Jackson L."/>
            <person name="Javaid M."/>
            <person name="Korchina V."/>
            <person name="Kovar C."/>
            <person name="Mata R."/>
            <person name="Mathew T."/>
            <person name="Ngo R."/>
            <person name="Nguyen L."/>
            <person name="Nguyen N."/>
            <person name="Okwuonu G."/>
            <person name="Ongeri F."/>
            <person name="Pham C."/>
            <person name="Simmons D."/>
            <person name="Wilczek-Boney K."/>
            <person name="Hale W."/>
            <person name="Jakkamsetti A."/>
            <person name="Pham P."/>
            <person name="Ruth R."/>
            <person name="San Lucas F."/>
            <person name="Warren J."/>
            <person name="Zhang J."/>
            <person name="Zhao Z."/>
            <person name="Zhou C."/>
            <person name="Zhu D."/>
            <person name="Lee S."/>
            <person name="Bess C."/>
            <person name="Blankenburg K."/>
            <person name="Forbes L."/>
            <person name="Fu Q."/>
            <person name="Gubbala S."/>
            <person name="Hirani K."/>
            <person name="Jayaseelan J.C."/>
            <person name="Lara F."/>
            <person name="Munidasa M."/>
            <person name="Palculict T."/>
            <person name="Patil S."/>
            <person name="Pu L.-L."/>
            <person name="Saada N."/>
            <person name="Tang L."/>
            <person name="Weissenberger G."/>
            <person name="Zhu Y."/>
            <person name="Hemphill L."/>
            <person name="Shang Y."/>
            <person name="Youmans B."/>
            <person name="Ayvaz T."/>
            <person name="Ross M."/>
            <person name="Santibanez J."/>
            <person name="Aqrawi P."/>
            <person name="Gross S."/>
            <person name="Joshi V."/>
            <person name="Fowler G."/>
            <person name="Nazareth L."/>
            <person name="Reid J."/>
            <person name="Worley K."/>
            <person name="Petrosino J."/>
            <person name="Highlander S."/>
            <person name="Gibbs R."/>
        </authorList>
    </citation>
    <scope>NUCLEOTIDE SEQUENCE [LARGE SCALE GENOMIC DNA]</scope>
    <source>
        <strain evidence="1 2">ATCC 33394</strain>
    </source>
</reference>
<dbReference type="AlphaFoldDB" id="F0F2M6"/>
<sequence>MFFVDRMAAVLKPTDVFLAWLQQYDEDFADLTLAQLRANCSVFLLPVFEMPEEAVAYVGERYRALFAAELASWSVDEADFPQPFDLAQFWSFFELEIHDMVLDLEEAQWQGSAVMDE</sequence>
<keyword evidence="2" id="KW-1185">Reference proteome</keyword>
<proteinExistence type="predicted"/>
<organism evidence="1 2">
    <name type="scientific">Kingella denitrificans ATCC 33394</name>
    <dbReference type="NCBI Taxonomy" id="888741"/>
    <lineage>
        <taxon>Bacteria</taxon>
        <taxon>Pseudomonadati</taxon>
        <taxon>Pseudomonadota</taxon>
        <taxon>Betaproteobacteria</taxon>
        <taxon>Neisseriales</taxon>
        <taxon>Neisseriaceae</taxon>
        <taxon>Kingella</taxon>
    </lineage>
</organism>
<evidence type="ECO:0000313" key="2">
    <source>
        <dbReference type="Proteomes" id="UP000004088"/>
    </source>
</evidence>
<evidence type="ECO:0000313" key="1">
    <source>
        <dbReference type="EMBL" id="EGC16203.1"/>
    </source>
</evidence>
<dbReference type="RefSeq" id="WP_003784624.1">
    <property type="nucleotide sequence ID" value="NZ_GL870929.1"/>
</dbReference>
<gene>
    <name evidence="1" type="ORF">HMPREF9098_2372</name>
</gene>
<comment type="caution">
    <text evidence="1">The sequence shown here is derived from an EMBL/GenBank/DDBJ whole genome shotgun (WGS) entry which is preliminary data.</text>
</comment>
<name>F0F2M6_9NEIS</name>
<dbReference type="STRING" id="888741.HMPREF9098_2372"/>